<dbReference type="EMBL" id="CP140637">
    <property type="protein sequence ID" value="WRW38399.1"/>
    <property type="molecule type" value="Genomic_DNA"/>
</dbReference>
<proteinExistence type="predicted"/>
<name>A0ABZ1DQC6_9HYPH</name>
<dbReference type="RefSeq" id="WP_281365577.1">
    <property type="nucleotide sequence ID" value="NZ_BSOQ01000008.1"/>
</dbReference>
<accession>A0ABZ1DQC6</accession>
<evidence type="ECO:0000313" key="2">
    <source>
        <dbReference type="Proteomes" id="UP001322785"/>
    </source>
</evidence>
<sequence length="44" mass="4334">MAQIPNKAIATLADLAPMTNGGENIQPSATAHADAAVGFQPSAA</sequence>
<geneLocation type="plasmid" evidence="1 2">
    <name>pRinCIP108029d</name>
</geneLocation>
<evidence type="ECO:0000313" key="1">
    <source>
        <dbReference type="EMBL" id="WRW38399.1"/>
    </source>
</evidence>
<dbReference type="Proteomes" id="UP001322785">
    <property type="component" value="Plasmid pRinCIP108029d"/>
</dbReference>
<protein>
    <submittedName>
        <fullName evidence="1">Uncharacterized protein</fullName>
    </submittedName>
</protein>
<keyword evidence="2" id="KW-1185">Reference proteome</keyword>
<keyword evidence="1" id="KW-0614">Plasmid</keyword>
<reference evidence="1 2" key="1">
    <citation type="submission" date="2023-12" db="EMBL/GenBank/DDBJ databases">
        <authorList>
            <person name="Menendez E."/>
            <person name="Kaur S."/>
            <person name="Flores-Felix J.D."/>
            <person name="diCenzo G.C."/>
            <person name="Peix A."/>
            <person name="Velazquez E."/>
        </authorList>
    </citation>
    <scope>NUCLEOTIDE SEQUENCE [LARGE SCALE GENOMIC DNA]</scope>
    <source>
        <strain evidence="1 2">CIP 108029</strain>
        <plasmid evidence="1 2">pRinCIP108029d</plasmid>
    </source>
</reference>
<organism evidence="1 2">
    <name type="scientific">Rhizobium indigoferae</name>
    <dbReference type="NCBI Taxonomy" id="158891"/>
    <lineage>
        <taxon>Bacteria</taxon>
        <taxon>Pseudomonadati</taxon>
        <taxon>Pseudomonadota</taxon>
        <taxon>Alphaproteobacteria</taxon>
        <taxon>Hyphomicrobiales</taxon>
        <taxon>Rhizobiaceae</taxon>
        <taxon>Rhizobium/Agrobacterium group</taxon>
        <taxon>Rhizobium</taxon>
    </lineage>
</organism>
<gene>
    <name evidence="1" type="ORF">U5G49_005416</name>
</gene>